<dbReference type="InterPro" id="IPR039262">
    <property type="entry name" value="DTWD2/TAPT"/>
</dbReference>
<dbReference type="EMBL" id="FNDD01000034">
    <property type="protein sequence ID" value="SDH88456.1"/>
    <property type="molecule type" value="Genomic_DNA"/>
</dbReference>
<dbReference type="STRING" id="861298.SAMN04488136_13413"/>
<name>A0A1G8G2H6_9VIBR</name>
<dbReference type="Proteomes" id="UP000198854">
    <property type="component" value="Unassembled WGS sequence"/>
</dbReference>
<dbReference type="PANTHER" id="PTHR21392:SF1">
    <property type="entry name" value="TRNA-URIDINE AMINOCARBOXYPROPYLTRANSFERASE"/>
    <property type="match status" value="1"/>
</dbReference>
<evidence type="ECO:0000313" key="6">
    <source>
        <dbReference type="EMBL" id="SDH88456.1"/>
    </source>
</evidence>
<dbReference type="GO" id="GO:0016432">
    <property type="term" value="F:tRNA-uridine aminocarboxypropyltransferase activity"/>
    <property type="evidence" value="ECO:0007669"/>
    <property type="project" value="UniProtKB-EC"/>
</dbReference>
<gene>
    <name evidence="6" type="ORF">SAMN04488136_13413</name>
</gene>
<evidence type="ECO:0000256" key="2">
    <source>
        <dbReference type="ARBA" id="ARBA00022679"/>
    </source>
</evidence>
<dbReference type="AlphaFoldDB" id="A0A1G8G2H6"/>
<dbReference type="GO" id="GO:0008033">
    <property type="term" value="P:tRNA processing"/>
    <property type="evidence" value="ECO:0007669"/>
    <property type="project" value="UniProtKB-KW"/>
</dbReference>
<evidence type="ECO:0000256" key="3">
    <source>
        <dbReference type="ARBA" id="ARBA00022691"/>
    </source>
</evidence>
<dbReference type="InterPro" id="IPR005636">
    <property type="entry name" value="DTW"/>
</dbReference>
<accession>A0A1G8G2H6</accession>
<dbReference type="Pfam" id="PF03942">
    <property type="entry name" value="DTW"/>
    <property type="match status" value="1"/>
</dbReference>
<keyword evidence="3" id="KW-0949">S-adenosyl-L-methionine</keyword>
<keyword evidence="4" id="KW-0819">tRNA processing</keyword>
<dbReference type="EC" id="2.5.1.25" evidence="1"/>
<feature type="domain" description="DTW" evidence="5">
    <location>
        <begin position="1"/>
        <end position="191"/>
    </location>
</feature>
<evidence type="ECO:0000313" key="7">
    <source>
        <dbReference type="Proteomes" id="UP000198854"/>
    </source>
</evidence>
<keyword evidence="7" id="KW-1185">Reference proteome</keyword>
<proteinExistence type="predicted"/>
<evidence type="ECO:0000256" key="1">
    <source>
        <dbReference type="ARBA" id="ARBA00012386"/>
    </source>
</evidence>
<keyword evidence="2" id="KW-0808">Transferase</keyword>
<evidence type="ECO:0000256" key="4">
    <source>
        <dbReference type="ARBA" id="ARBA00022694"/>
    </source>
</evidence>
<evidence type="ECO:0000259" key="5">
    <source>
        <dbReference type="SMART" id="SM01144"/>
    </source>
</evidence>
<organism evidence="6 7">
    <name type="scientific">Vibrio xiamenensis</name>
    <dbReference type="NCBI Taxonomy" id="861298"/>
    <lineage>
        <taxon>Bacteria</taxon>
        <taxon>Pseudomonadati</taxon>
        <taxon>Pseudomonadota</taxon>
        <taxon>Gammaproteobacteria</taxon>
        <taxon>Vibrionales</taxon>
        <taxon>Vibrionaceae</taxon>
        <taxon>Vibrio</taxon>
    </lineage>
</organism>
<protein>
    <recommendedName>
        <fullName evidence="1">tRNA-uridine aminocarboxypropyltransferase</fullName>
        <ecNumber evidence="1">2.5.1.25</ecNumber>
    </recommendedName>
</protein>
<dbReference type="RefSeq" id="WP_093278615.1">
    <property type="nucleotide sequence ID" value="NZ_FNDD01000034.1"/>
</dbReference>
<reference evidence="6 7" key="1">
    <citation type="submission" date="2016-10" db="EMBL/GenBank/DDBJ databases">
        <authorList>
            <person name="de Groot N.N."/>
        </authorList>
    </citation>
    <scope>NUCLEOTIDE SEQUENCE [LARGE SCALE GENOMIC DNA]</scope>
    <source>
        <strain evidence="6 7">CGMCC 1.10228</strain>
    </source>
</reference>
<dbReference type="PANTHER" id="PTHR21392">
    <property type="entry name" value="TRNA-URIDINE AMINOCARBOXYPROPYLTRANSFERASE 2"/>
    <property type="match status" value="1"/>
</dbReference>
<dbReference type="SMART" id="SM01144">
    <property type="entry name" value="DTW"/>
    <property type="match status" value="1"/>
</dbReference>
<dbReference type="OrthoDB" id="370626at2"/>
<sequence>MACSICQLNHNCVCQQLPDLSHLPLQLALLLHEKEWQRETNTGRWLSQSLANCSQHTWQRLDIDAALAEKMHRPDLKPFVLFPSEQSMSVHQAQLSAERDNKTPLLIILDGTWQEAQKMQRKSAWLKALPQVHLNVTQESDYTLRRNQQPGHLCTLEVGAGLLDELGYADSGTQLREFLRHYLAVFQADKSGHQFSQ</sequence>